<dbReference type="RefSeq" id="WP_089293591.1">
    <property type="nucleotide sequence ID" value="NZ_BOMU01000037.1"/>
</dbReference>
<dbReference type="InterPro" id="IPR029475">
    <property type="entry name" value="DUF6807"/>
</dbReference>
<dbReference type="EMBL" id="FZNR01000004">
    <property type="protein sequence ID" value="SNR68584.1"/>
    <property type="molecule type" value="Genomic_DNA"/>
</dbReference>
<keyword evidence="2" id="KW-1185">Reference proteome</keyword>
<organism evidence="1 2">
    <name type="scientific">Actinoplanes regularis</name>
    <dbReference type="NCBI Taxonomy" id="52697"/>
    <lineage>
        <taxon>Bacteria</taxon>
        <taxon>Bacillati</taxon>
        <taxon>Actinomycetota</taxon>
        <taxon>Actinomycetes</taxon>
        <taxon>Micromonosporales</taxon>
        <taxon>Micromonosporaceae</taxon>
        <taxon>Actinoplanes</taxon>
    </lineage>
</organism>
<sequence length="264" mass="28028">MRAGLTAGHSITITVGDLPICTYAYGAALPRLARLRTLTGAPLASTLTWTPPHADPGRADHLTLTDLSATASTATVAHHLRWSAVDEWRSLTAALAGTDTWLLLFENTVTNVSGRPLPLTGPSLSLTGTTTASSAARTDWRAAYDPEFTLVVVDDTANLRHPPRWPSGLSPAPFSTGAVTLEADRTVAFRYAVVVAPGDHDPGRASALAALGRDALAGPLPTVTRGHVCRSEHPRRGPIHRTRTRVLLRQCENHDGTPPTAWPG</sequence>
<accession>A0A238YDA3</accession>
<protein>
    <submittedName>
        <fullName evidence="1">Methane oxygenase PmoA</fullName>
    </submittedName>
</protein>
<dbReference type="Pfam" id="PF14100">
    <property type="entry name" value="DUF6807"/>
    <property type="match status" value="1"/>
</dbReference>
<dbReference type="AlphaFoldDB" id="A0A238YDA3"/>
<reference evidence="1 2" key="1">
    <citation type="submission" date="2017-06" db="EMBL/GenBank/DDBJ databases">
        <authorList>
            <person name="Kim H.J."/>
            <person name="Triplett B.A."/>
        </authorList>
    </citation>
    <scope>NUCLEOTIDE SEQUENCE [LARGE SCALE GENOMIC DNA]</scope>
    <source>
        <strain evidence="1 2">DSM 43151</strain>
    </source>
</reference>
<evidence type="ECO:0000313" key="2">
    <source>
        <dbReference type="Proteomes" id="UP000198415"/>
    </source>
</evidence>
<dbReference type="Proteomes" id="UP000198415">
    <property type="component" value="Unassembled WGS sequence"/>
</dbReference>
<gene>
    <name evidence="1" type="ORF">SAMN06264365_104434</name>
</gene>
<evidence type="ECO:0000313" key="1">
    <source>
        <dbReference type="EMBL" id="SNR68584.1"/>
    </source>
</evidence>
<proteinExistence type="predicted"/>
<name>A0A238YDA3_9ACTN</name>